<evidence type="ECO:0000256" key="1">
    <source>
        <dbReference type="ARBA" id="ARBA00004985"/>
    </source>
</evidence>
<reference evidence="10" key="1">
    <citation type="journal article" date="2019" name="Int. J. Syst. Evol. Microbiol.">
        <title>The Global Catalogue of Microorganisms (GCM) 10K type strain sequencing project: providing services to taxonomists for standard genome sequencing and annotation.</title>
        <authorList>
            <consortium name="The Broad Institute Genomics Platform"/>
            <consortium name="The Broad Institute Genome Sequencing Center for Infectious Disease"/>
            <person name="Wu L."/>
            <person name="Ma J."/>
        </authorList>
    </citation>
    <scope>NUCLEOTIDE SEQUENCE [LARGE SCALE GENOMIC DNA]</scope>
    <source>
        <strain evidence="10">CGMCC 4.7192</strain>
    </source>
</reference>
<gene>
    <name evidence="7" type="primary">proA</name>
    <name evidence="9" type="ORF">ACFSKO_13955</name>
</gene>
<comment type="function">
    <text evidence="7">Catalyzes the NADPH-dependent reduction of L-glutamate 5-phosphate into L-glutamate 5-semialdehyde and phosphate. The product spontaneously undergoes cyclization to form 1-pyrroline-5-carboxylate.</text>
</comment>
<dbReference type="EMBL" id="JBHUII010000007">
    <property type="protein sequence ID" value="MFD2206730.1"/>
    <property type="molecule type" value="Genomic_DNA"/>
</dbReference>
<evidence type="ECO:0000256" key="5">
    <source>
        <dbReference type="ARBA" id="ARBA00023002"/>
    </source>
</evidence>
<dbReference type="NCBIfam" id="TIGR00407">
    <property type="entry name" value="proA"/>
    <property type="match status" value="1"/>
</dbReference>
<evidence type="ECO:0000256" key="6">
    <source>
        <dbReference type="ARBA" id="ARBA00049024"/>
    </source>
</evidence>
<keyword evidence="3 7" id="KW-0641">Proline biosynthesis</keyword>
<evidence type="ECO:0000256" key="3">
    <source>
        <dbReference type="ARBA" id="ARBA00022650"/>
    </source>
</evidence>
<dbReference type="InterPro" id="IPR016162">
    <property type="entry name" value="Ald_DH_N"/>
</dbReference>
<dbReference type="InterPro" id="IPR012134">
    <property type="entry name" value="Glu-5-SA_DH"/>
</dbReference>
<dbReference type="SUPFAM" id="SSF53720">
    <property type="entry name" value="ALDH-like"/>
    <property type="match status" value="1"/>
</dbReference>
<protein>
    <recommendedName>
        <fullName evidence="7">Gamma-glutamyl phosphate reductase</fullName>
        <shortName evidence="7">GPR</shortName>
        <ecNumber evidence="7">1.2.1.41</ecNumber>
    </recommendedName>
    <alternativeName>
        <fullName evidence="7">Glutamate-5-semialdehyde dehydrogenase</fullName>
    </alternativeName>
    <alternativeName>
        <fullName evidence="7">Glutamyl-gamma-semialdehyde dehydrogenase</fullName>
        <shortName evidence="7">GSA dehydrogenase</shortName>
    </alternativeName>
</protein>
<evidence type="ECO:0000313" key="9">
    <source>
        <dbReference type="EMBL" id="MFD2206730.1"/>
    </source>
</evidence>
<dbReference type="Gene3D" id="3.40.309.10">
    <property type="entry name" value="Aldehyde Dehydrogenase, Chain A, domain 2"/>
    <property type="match status" value="1"/>
</dbReference>
<dbReference type="RefSeq" id="WP_380252649.1">
    <property type="nucleotide sequence ID" value="NZ_JBHUII010000007.1"/>
</dbReference>
<dbReference type="InterPro" id="IPR000965">
    <property type="entry name" value="GPR_dom"/>
</dbReference>
<feature type="domain" description="Aldehyde dehydrogenase" evidence="8">
    <location>
        <begin position="5"/>
        <end position="281"/>
    </location>
</feature>
<dbReference type="PANTHER" id="PTHR11063:SF8">
    <property type="entry name" value="DELTA-1-PYRROLINE-5-CARBOXYLATE SYNTHASE"/>
    <property type="match status" value="1"/>
</dbReference>
<proteinExistence type="inferred from homology"/>
<dbReference type="InterPro" id="IPR020593">
    <property type="entry name" value="G-glutamylP_reductase_CS"/>
</dbReference>
<evidence type="ECO:0000256" key="7">
    <source>
        <dbReference type="HAMAP-Rule" id="MF_00412"/>
    </source>
</evidence>
<organism evidence="9 10">
    <name type="scientific">Kiloniella antarctica</name>
    <dbReference type="NCBI Taxonomy" id="1550907"/>
    <lineage>
        <taxon>Bacteria</taxon>
        <taxon>Pseudomonadati</taxon>
        <taxon>Pseudomonadota</taxon>
        <taxon>Alphaproteobacteria</taxon>
        <taxon>Rhodospirillales</taxon>
        <taxon>Kiloniellaceae</taxon>
        <taxon>Kiloniella</taxon>
    </lineage>
</organism>
<dbReference type="HAMAP" id="MF_00412">
    <property type="entry name" value="ProA"/>
    <property type="match status" value="1"/>
</dbReference>
<dbReference type="EC" id="1.2.1.41" evidence="7"/>
<keyword evidence="5 7" id="KW-0560">Oxidoreductase</keyword>
<keyword evidence="10" id="KW-1185">Reference proteome</keyword>
<dbReference type="GO" id="GO:0004350">
    <property type="term" value="F:glutamate-5-semialdehyde dehydrogenase activity"/>
    <property type="evidence" value="ECO:0007669"/>
    <property type="project" value="UniProtKB-EC"/>
</dbReference>
<dbReference type="NCBIfam" id="NF001221">
    <property type="entry name" value="PRK00197.1"/>
    <property type="match status" value="1"/>
</dbReference>
<dbReference type="CDD" id="cd07079">
    <property type="entry name" value="ALDH_F18-19_ProA-GPR"/>
    <property type="match status" value="1"/>
</dbReference>
<dbReference type="PIRSF" id="PIRSF000151">
    <property type="entry name" value="GPR"/>
    <property type="match status" value="1"/>
</dbReference>
<dbReference type="Gene3D" id="3.40.605.10">
    <property type="entry name" value="Aldehyde Dehydrogenase, Chain A, domain 1"/>
    <property type="match status" value="1"/>
</dbReference>
<dbReference type="InterPro" id="IPR016163">
    <property type="entry name" value="Ald_DH_C"/>
</dbReference>
<comment type="catalytic activity">
    <reaction evidence="6 7">
        <text>L-glutamate 5-semialdehyde + phosphate + NADP(+) = L-glutamyl 5-phosphate + NADPH + H(+)</text>
        <dbReference type="Rhea" id="RHEA:19541"/>
        <dbReference type="ChEBI" id="CHEBI:15378"/>
        <dbReference type="ChEBI" id="CHEBI:43474"/>
        <dbReference type="ChEBI" id="CHEBI:57783"/>
        <dbReference type="ChEBI" id="CHEBI:58066"/>
        <dbReference type="ChEBI" id="CHEBI:58274"/>
        <dbReference type="ChEBI" id="CHEBI:58349"/>
        <dbReference type="EC" id="1.2.1.41"/>
    </reaction>
</comment>
<keyword evidence="2 7" id="KW-0028">Amino-acid biosynthesis</keyword>
<dbReference type="InterPro" id="IPR016161">
    <property type="entry name" value="Ald_DH/histidinol_DH"/>
</dbReference>
<dbReference type="Pfam" id="PF00171">
    <property type="entry name" value="Aldedh"/>
    <property type="match status" value="1"/>
</dbReference>
<keyword evidence="7" id="KW-0963">Cytoplasm</keyword>
<evidence type="ECO:0000259" key="8">
    <source>
        <dbReference type="Pfam" id="PF00171"/>
    </source>
</evidence>
<evidence type="ECO:0000256" key="4">
    <source>
        <dbReference type="ARBA" id="ARBA00022857"/>
    </source>
</evidence>
<dbReference type="Proteomes" id="UP001597294">
    <property type="component" value="Unassembled WGS sequence"/>
</dbReference>
<evidence type="ECO:0000256" key="2">
    <source>
        <dbReference type="ARBA" id="ARBA00022605"/>
    </source>
</evidence>
<name>A0ABW5BMQ8_9PROT</name>
<sequence>MSELKAQMDQLGKAAKAAAQDLALAPAEAKNNALKAAAQAMRAQLPTILEANKKDMAAAEAKGISSAMLDRLALDPDRIEAMAKGLEAIAAFPDPVGKSLESWEQPNGLKFEKVSVPLGVIGIIYESRPNVTADAGALCLKAGNASILRGGSESFHSSGAILTCLQIGLESAGLPIAAIQRVPTTDRAAVGHLLTMNDYVDLIIPRGGRGLIERIQTESRVPVLAHLDGLCHTYLHKSADPKMALEVVLNAKMRRTGVCGATETLLVDDAFADDDLKPILKRLIAKGCEIRGDTAIQALDKRINKAVEADWDTEYLDAIISIRKVNGLIDAIAHINRHGSHHTEAIITEDSSAAAAFQQEVDAGIVIHNASTQFADGGQFGMGAEIGISTGKLHARGPVGANQLTSYKYLVRGNGHARP</sequence>
<dbReference type="PROSITE" id="PS01223">
    <property type="entry name" value="PROA"/>
    <property type="match status" value="1"/>
</dbReference>
<comment type="caution">
    <text evidence="9">The sequence shown here is derived from an EMBL/GenBank/DDBJ whole genome shotgun (WGS) entry which is preliminary data.</text>
</comment>
<comment type="similarity">
    <text evidence="7">Belongs to the gamma-glutamyl phosphate reductase family.</text>
</comment>
<dbReference type="InterPro" id="IPR015590">
    <property type="entry name" value="Aldehyde_DH_dom"/>
</dbReference>
<comment type="subcellular location">
    <subcellularLocation>
        <location evidence="7">Cytoplasm</location>
    </subcellularLocation>
</comment>
<keyword evidence="4 7" id="KW-0521">NADP</keyword>
<accession>A0ABW5BMQ8</accession>
<evidence type="ECO:0000313" key="10">
    <source>
        <dbReference type="Proteomes" id="UP001597294"/>
    </source>
</evidence>
<dbReference type="PANTHER" id="PTHR11063">
    <property type="entry name" value="GLUTAMATE SEMIALDEHYDE DEHYDROGENASE"/>
    <property type="match status" value="1"/>
</dbReference>
<comment type="pathway">
    <text evidence="1 7">Amino-acid biosynthesis; L-proline biosynthesis; L-glutamate 5-semialdehyde from L-glutamate: step 2/2.</text>
</comment>